<dbReference type="InterPro" id="IPR001375">
    <property type="entry name" value="Peptidase_S9_cat"/>
</dbReference>
<evidence type="ECO:0000313" key="2">
    <source>
        <dbReference type="EMBL" id="MBZ5715872.1"/>
    </source>
</evidence>
<dbReference type="InterPro" id="IPR050261">
    <property type="entry name" value="FrsA_esterase"/>
</dbReference>
<gene>
    <name evidence="2" type="ORF">K7C98_42145</name>
</gene>
<dbReference type="PANTHER" id="PTHR22946">
    <property type="entry name" value="DIENELACTONE HYDROLASE DOMAIN-CONTAINING PROTEIN-RELATED"/>
    <property type="match status" value="1"/>
</dbReference>
<dbReference type="SUPFAM" id="SSF53474">
    <property type="entry name" value="alpha/beta-Hydrolases"/>
    <property type="match status" value="1"/>
</dbReference>
<dbReference type="Gene3D" id="3.40.50.1820">
    <property type="entry name" value="alpha/beta hydrolase"/>
    <property type="match status" value="1"/>
</dbReference>
<dbReference type="Pfam" id="PF00326">
    <property type="entry name" value="Peptidase_S9"/>
    <property type="match status" value="1"/>
</dbReference>
<evidence type="ECO:0000313" key="3">
    <source>
        <dbReference type="Proteomes" id="UP001139031"/>
    </source>
</evidence>
<accession>A0ABS7U5M7</accession>
<protein>
    <submittedName>
        <fullName evidence="2">DUF5829 family protein</fullName>
    </submittedName>
</protein>
<dbReference type="Pfam" id="PF19147">
    <property type="entry name" value="DUF5829"/>
    <property type="match status" value="1"/>
</dbReference>
<sequence>MSTGEPRRSKWARRGLAAALAHLVACGAANTPAIEPDTRELVPEPSPAADAPAIEPDTRELVPEPSPAVDPPTPVACAVRFASHDAFITALAGKPDPLDAAPTRAQLAAAFPESGFVALQDGRCLTFLEGAVLRPRPVPGTRWPVVVFLRGGLDKGDRLRFGSLVELAALAERGYIVLAPEYGSAAGSDEIGGAENERIMAWIDRMTLQPDADSDGLLLWGHSRGAVNALQLARDRRDVAAVAVTSGLLDMEALLAARPEVEPTLRASIPDFDVDRDAALRARSPISWANALATPTLLIHGTDDRRVDIAQARRFAAIHGELLEFQDGHMLWSHHSEAVDAIDRFFRRHRLPPVPLNHLYVVLDAETHAALRTSRFLLEEFAAVDAGLPHFRPVGPDADVLYVRGAETYLELMGPQNHFGEPVGQIGLGFGVEVPGSLPRVFASLRAAGLRPFFSSDHVDFAGPVPIPWKQTTGPRALLVDGLAVWASEYEPGFAHWLDPQGTDPRAIARGDFLRPRFRGDRLLADIVGVRLSVDSAARQTVVDGLLTFGYEARGEVLTGAGLEISLEPGSGPTRLLAVTFRLTRAASCDLVLGTAHLQCTGDRAELRLGAVKPGSSRAVP</sequence>
<organism evidence="2 3">
    <name type="scientific">Nannocystis pusilla</name>
    <dbReference type="NCBI Taxonomy" id="889268"/>
    <lineage>
        <taxon>Bacteria</taxon>
        <taxon>Pseudomonadati</taxon>
        <taxon>Myxococcota</taxon>
        <taxon>Polyangia</taxon>
        <taxon>Nannocystales</taxon>
        <taxon>Nannocystaceae</taxon>
        <taxon>Nannocystis</taxon>
    </lineage>
</organism>
<name>A0ABS7U5M7_9BACT</name>
<reference evidence="2" key="1">
    <citation type="submission" date="2021-08" db="EMBL/GenBank/DDBJ databases">
        <authorList>
            <person name="Stevens D.C."/>
        </authorList>
    </citation>
    <scope>NUCLEOTIDE SEQUENCE</scope>
    <source>
        <strain evidence="2">DSM 53165</strain>
    </source>
</reference>
<feature type="domain" description="Peptidase S9 prolyl oligopeptidase catalytic" evidence="1">
    <location>
        <begin position="166"/>
        <end position="317"/>
    </location>
</feature>
<dbReference type="Proteomes" id="UP001139031">
    <property type="component" value="Unassembled WGS sequence"/>
</dbReference>
<evidence type="ECO:0000259" key="1">
    <source>
        <dbReference type="Pfam" id="PF00326"/>
    </source>
</evidence>
<dbReference type="InterPro" id="IPR043869">
    <property type="entry name" value="DUF5829"/>
</dbReference>
<dbReference type="RefSeq" id="WP_224197612.1">
    <property type="nucleotide sequence ID" value="NZ_JAIRAU010000059.1"/>
</dbReference>
<dbReference type="InterPro" id="IPR029058">
    <property type="entry name" value="AB_hydrolase_fold"/>
</dbReference>
<dbReference type="EMBL" id="JAIRAU010000059">
    <property type="protein sequence ID" value="MBZ5715872.1"/>
    <property type="molecule type" value="Genomic_DNA"/>
</dbReference>
<proteinExistence type="predicted"/>
<keyword evidence="3" id="KW-1185">Reference proteome</keyword>
<comment type="caution">
    <text evidence="2">The sequence shown here is derived from an EMBL/GenBank/DDBJ whole genome shotgun (WGS) entry which is preliminary data.</text>
</comment>